<name>A0A3M6U152_POCDA</name>
<sequence length="255" mass="28580">MRVANNLYFLFQYIEQKIRGEGKRSYHQEGPALMLPRSLLFPVVLLLLWRMMDMMEMPTDEVTFIKTLRHFGRSPGPMGYSNPKYMAFTATEARRFPNLVNLHSVMRKLRNGHLLTTSTFTTLNATKMDDITGDGNHPNKRGKGRNKSKFGKRNTISLSDSPYPITTISGPCETTIGGLQKLCSVCPAVTDLGPTRSPRYINELLCGGDQFCGIEGVQGICQNTVIIQDFLVITGDQLNVYSQPIRACCDCTIFP</sequence>
<evidence type="ECO:0000256" key="1">
    <source>
        <dbReference type="SAM" id="MobiDB-lite"/>
    </source>
</evidence>
<evidence type="ECO:0000313" key="3">
    <source>
        <dbReference type="Proteomes" id="UP000275408"/>
    </source>
</evidence>
<dbReference type="PANTHER" id="PTHR33995:SF7">
    <property type="entry name" value="BURSICON SUBUNIT ALPHA-RELATED"/>
    <property type="match status" value="1"/>
</dbReference>
<comment type="caution">
    <text evidence="2">The sequence shown here is derived from an EMBL/GenBank/DDBJ whole genome shotgun (WGS) entry which is preliminary data.</text>
</comment>
<organism evidence="2 3">
    <name type="scientific">Pocillopora damicornis</name>
    <name type="common">Cauliflower coral</name>
    <name type="synonym">Millepora damicornis</name>
    <dbReference type="NCBI Taxonomy" id="46731"/>
    <lineage>
        <taxon>Eukaryota</taxon>
        <taxon>Metazoa</taxon>
        <taxon>Cnidaria</taxon>
        <taxon>Anthozoa</taxon>
        <taxon>Hexacorallia</taxon>
        <taxon>Scleractinia</taxon>
        <taxon>Astrocoeniina</taxon>
        <taxon>Pocilloporidae</taxon>
        <taxon>Pocillopora</taxon>
    </lineage>
</organism>
<dbReference type="AlphaFoldDB" id="A0A3M6U152"/>
<dbReference type="Proteomes" id="UP000275408">
    <property type="component" value="Unassembled WGS sequence"/>
</dbReference>
<gene>
    <name evidence="2" type="ORF">pdam_00002166</name>
</gene>
<dbReference type="EMBL" id="RCHS01002416">
    <property type="protein sequence ID" value="RMX47435.1"/>
    <property type="molecule type" value="Genomic_DNA"/>
</dbReference>
<keyword evidence="3" id="KW-1185">Reference proteome</keyword>
<dbReference type="InterPro" id="IPR029034">
    <property type="entry name" value="Cystine-knot_cytokine"/>
</dbReference>
<reference evidence="2 3" key="1">
    <citation type="journal article" date="2018" name="Sci. Rep.">
        <title>Comparative analysis of the Pocillopora damicornis genome highlights role of immune system in coral evolution.</title>
        <authorList>
            <person name="Cunning R."/>
            <person name="Bay R.A."/>
            <person name="Gillette P."/>
            <person name="Baker A.C."/>
            <person name="Traylor-Knowles N."/>
        </authorList>
    </citation>
    <scope>NUCLEOTIDE SEQUENCE [LARGE SCALE GENOMIC DNA]</scope>
    <source>
        <strain evidence="2">RSMAS</strain>
        <tissue evidence="2">Whole animal</tissue>
    </source>
</reference>
<dbReference type="PANTHER" id="PTHR33995">
    <property type="entry name" value="PROTEIN CBG18546"/>
    <property type="match status" value="1"/>
</dbReference>
<protein>
    <submittedName>
        <fullName evidence="2">Uncharacterized protein</fullName>
    </submittedName>
</protein>
<dbReference type="OrthoDB" id="5981860at2759"/>
<feature type="region of interest" description="Disordered" evidence="1">
    <location>
        <begin position="131"/>
        <end position="156"/>
    </location>
</feature>
<feature type="compositionally biased region" description="Basic residues" evidence="1">
    <location>
        <begin position="138"/>
        <end position="152"/>
    </location>
</feature>
<accession>A0A3M6U152</accession>
<dbReference type="SUPFAM" id="SSF57501">
    <property type="entry name" value="Cystine-knot cytokines"/>
    <property type="match status" value="1"/>
</dbReference>
<evidence type="ECO:0000313" key="2">
    <source>
        <dbReference type="EMBL" id="RMX47435.1"/>
    </source>
</evidence>
<proteinExistence type="predicted"/>